<evidence type="ECO:0000256" key="1">
    <source>
        <dbReference type="ARBA" id="ARBA00004141"/>
    </source>
</evidence>
<evidence type="ECO:0000256" key="2">
    <source>
        <dbReference type="ARBA" id="ARBA00008564"/>
    </source>
</evidence>
<dbReference type="Pfam" id="PF02361">
    <property type="entry name" value="CbiQ"/>
    <property type="match status" value="1"/>
</dbReference>
<comment type="caution">
    <text evidence="7">The sequence shown here is derived from an EMBL/GenBank/DDBJ whole genome shotgun (WGS) entry which is preliminary data.</text>
</comment>
<dbReference type="InterPro" id="IPR052770">
    <property type="entry name" value="Cobalt_transport_CbiQ"/>
</dbReference>
<evidence type="ECO:0000256" key="4">
    <source>
        <dbReference type="ARBA" id="ARBA00022989"/>
    </source>
</evidence>
<keyword evidence="3 6" id="KW-0812">Transmembrane</keyword>
<evidence type="ECO:0000256" key="5">
    <source>
        <dbReference type="ARBA" id="ARBA00023136"/>
    </source>
</evidence>
<dbReference type="EMBL" id="NHRY01000139">
    <property type="protein sequence ID" value="PPQ33733.1"/>
    <property type="molecule type" value="Genomic_DNA"/>
</dbReference>
<feature type="transmembrane region" description="Helical" evidence="6">
    <location>
        <begin position="81"/>
        <end position="106"/>
    </location>
</feature>
<dbReference type="CDD" id="cd16914">
    <property type="entry name" value="EcfT"/>
    <property type="match status" value="1"/>
</dbReference>
<evidence type="ECO:0000313" key="7">
    <source>
        <dbReference type="EMBL" id="PPQ33733.1"/>
    </source>
</evidence>
<dbReference type="GO" id="GO:0043190">
    <property type="term" value="C:ATP-binding cassette (ABC) transporter complex"/>
    <property type="evidence" value="ECO:0007669"/>
    <property type="project" value="TreeGrafter"/>
</dbReference>
<reference evidence="7 8" key="1">
    <citation type="journal article" date="2018" name="Arch. Microbiol.">
        <title>New insights into the metabolic potential of the phototrophic purple bacterium Rhodopila globiformis DSM 161(T) from its draft genome sequence and evidence for a vanadium-dependent nitrogenase.</title>
        <authorList>
            <person name="Imhoff J.F."/>
            <person name="Rahn T."/>
            <person name="Kunzel S."/>
            <person name="Neulinger S.C."/>
        </authorList>
    </citation>
    <scope>NUCLEOTIDE SEQUENCE [LARGE SCALE GENOMIC DNA]</scope>
    <source>
        <strain evidence="7 8">DSM 161</strain>
    </source>
</reference>
<keyword evidence="4 6" id="KW-1133">Transmembrane helix</keyword>
<accession>A0A2S6NGJ9</accession>
<comment type="similarity">
    <text evidence="2">Belongs to the CbiQ family.</text>
</comment>
<organism evidence="7 8">
    <name type="scientific">Rhodopila globiformis</name>
    <name type="common">Rhodopseudomonas globiformis</name>
    <dbReference type="NCBI Taxonomy" id="1071"/>
    <lineage>
        <taxon>Bacteria</taxon>
        <taxon>Pseudomonadati</taxon>
        <taxon>Pseudomonadota</taxon>
        <taxon>Alphaproteobacteria</taxon>
        <taxon>Acetobacterales</taxon>
        <taxon>Acetobacteraceae</taxon>
        <taxon>Rhodopila</taxon>
    </lineage>
</organism>
<protein>
    <recommendedName>
        <fullName evidence="9">Cobalt ECF transporter T component CbiQ</fullName>
    </recommendedName>
</protein>
<keyword evidence="5 6" id="KW-0472">Membrane</keyword>
<comment type="subcellular location">
    <subcellularLocation>
        <location evidence="1">Membrane</location>
        <topology evidence="1">Multi-pass membrane protein</topology>
    </subcellularLocation>
</comment>
<feature type="transmembrane region" description="Helical" evidence="6">
    <location>
        <begin position="42"/>
        <end position="75"/>
    </location>
</feature>
<name>A0A2S6NGJ9_RHOGL</name>
<gene>
    <name evidence="7" type="ORF">CCS01_13765</name>
</gene>
<evidence type="ECO:0000256" key="3">
    <source>
        <dbReference type="ARBA" id="ARBA00022692"/>
    </source>
</evidence>
<dbReference type="PANTHER" id="PTHR43723">
    <property type="entry name" value="COBALT TRANSPORT PROTEIN CBIQ"/>
    <property type="match status" value="1"/>
</dbReference>
<dbReference type="Proteomes" id="UP000239724">
    <property type="component" value="Unassembled WGS sequence"/>
</dbReference>
<evidence type="ECO:0000313" key="8">
    <source>
        <dbReference type="Proteomes" id="UP000239724"/>
    </source>
</evidence>
<feature type="transmembrane region" description="Helical" evidence="6">
    <location>
        <begin position="127"/>
        <end position="151"/>
    </location>
</feature>
<dbReference type="InterPro" id="IPR003339">
    <property type="entry name" value="ABC/ECF_trnsptr_transmembrane"/>
</dbReference>
<feature type="transmembrane region" description="Helical" evidence="6">
    <location>
        <begin position="245"/>
        <end position="265"/>
    </location>
</feature>
<dbReference type="AlphaFoldDB" id="A0A2S6NGJ9"/>
<proteinExistence type="inferred from homology"/>
<evidence type="ECO:0008006" key="9">
    <source>
        <dbReference type="Google" id="ProtNLM"/>
    </source>
</evidence>
<dbReference type="GO" id="GO:0006824">
    <property type="term" value="P:cobalt ion transport"/>
    <property type="evidence" value="ECO:0007669"/>
    <property type="project" value="TreeGrafter"/>
</dbReference>
<dbReference type="PANTHER" id="PTHR43723:SF1">
    <property type="entry name" value="COBALT TRANSPORT PROTEIN CBIQ"/>
    <property type="match status" value="1"/>
</dbReference>
<evidence type="ECO:0000256" key="6">
    <source>
        <dbReference type="SAM" id="Phobius"/>
    </source>
</evidence>
<keyword evidence="8" id="KW-1185">Reference proteome</keyword>
<sequence>MSWAMCAGGGQNGTGWGVTMLRAIESCANTNRWHRHAGPVTLFCAGLMACVLLAPPLAAGPLIGIAAGLAAVAGAGVPGRLFLGAMLVPLGFLLTSALALCVTLGFDHGVTIGLSAAGAATALRAGLRAAGALAVTLCFACTVPAAAWIALLRRAGTPEALLDLLMLVHRTLFVLDETRASMVRALDNRLGFATKRLMLRSAAQAMALLFLRSLDRAARLERGLAARGYVDRLPVLPPDSAASPLGWTLAAGVPMLLGGVAFGLARAIGA</sequence>